<dbReference type="Pfam" id="PF00561">
    <property type="entry name" value="Abhydrolase_1"/>
    <property type="match status" value="1"/>
</dbReference>
<dbReference type="GO" id="GO:0047372">
    <property type="term" value="F:monoacylglycerol lipase activity"/>
    <property type="evidence" value="ECO:0007669"/>
    <property type="project" value="TreeGrafter"/>
</dbReference>
<dbReference type="InterPro" id="IPR000639">
    <property type="entry name" value="Epox_hydrolase-like"/>
</dbReference>
<comment type="caution">
    <text evidence="2">The sequence shown here is derived from an EMBL/GenBank/DDBJ whole genome shotgun (WGS) entry which is preliminary data.</text>
</comment>
<evidence type="ECO:0000313" key="3">
    <source>
        <dbReference type="Proteomes" id="UP000623467"/>
    </source>
</evidence>
<dbReference type="SUPFAM" id="SSF53474">
    <property type="entry name" value="alpha/beta-Hydrolases"/>
    <property type="match status" value="1"/>
</dbReference>
<dbReference type="AlphaFoldDB" id="A0A8H6Z571"/>
<evidence type="ECO:0000259" key="1">
    <source>
        <dbReference type="Pfam" id="PF00561"/>
    </source>
</evidence>
<dbReference type="InterPro" id="IPR000073">
    <property type="entry name" value="AB_hydrolase_1"/>
</dbReference>
<evidence type="ECO:0000313" key="2">
    <source>
        <dbReference type="EMBL" id="KAF7370774.1"/>
    </source>
</evidence>
<protein>
    <submittedName>
        <fullName evidence="2">Putative Alpha/beta hydrolase</fullName>
    </submittedName>
</protein>
<dbReference type="GO" id="GO:0016020">
    <property type="term" value="C:membrane"/>
    <property type="evidence" value="ECO:0007669"/>
    <property type="project" value="TreeGrafter"/>
</dbReference>
<name>A0A8H6Z571_9AGAR</name>
<dbReference type="PRINTS" id="PR00412">
    <property type="entry name" value="EPOXHYDRLASE"/>
</dbReference>
<dbReference type="EMBL" id="JACAZH010000004">
    <property type="protein sequence ID" value="KAF7370774.1"/>
    <property type="molecule type" value="Genomic_DNA"/>
</dbReference>
<accession>A0A8H6Z571</accession>
<dbReference type="PANTHER" id="PTHR43798">
    <property type="entry name" value="MONOACYLGLYCEROL LIPASE"/>
    <property type="match status" value="1"/>
</dbReference>
<organism evidence="2 3">
    <name type="scientific">Mycena sanguinolenta</name>
    <dbReference type="NCBI Taxonomy" id="230812"/>
    <lineage>
        <taxon>Eukaryota</taxon>
        <taxon>Fungi</taxon>
        <taxon>Dikarya</taxon>
        <taxon>Basidiomycota</taxon>
        <taxon>Agaricomycotina</taxon>
        <taxon>Agaricomycetes</taxon>
        <taxon>Agaricomycetidae</taxon>
        <taxon>Agaricales</taxon>
        <taxon>Marasmiineae</taxon>
        <taxon>Mycenaceae</taxon>
        <taxon>Mycena</taxon>
    </lineage>
</organism>
<dbReference type="OrthoDB" id="19657at2759"/>
<keyword evidence="2" id="KW-0378">Hydrolase</keyword>
<dbReference type="Gene3D" id="3.40.50.1820">
    <property type="entry name" value="alpha/beta hydrolase"/>
    <property type="match status" value="1"/>
</dbReference>
<proteinExistence type="predicted"/>
<dbReference type="GO" id="GO:0046464">
    <property type="term" value="P:acylglycerol catabolic process"/>
    <property type="evidence" value="ECO:0007669"/>
    <property type="project" value="TreeGrafter"/>
</dbReference>
<feature type="domain" description="AB hydrolase-1" evidence="1">
    <location>
        <begin position="39"/>
        <end position="136"/>
    </location>
</feature>
<sequence length="299" mass="32615">MTATKTIEVPHLGGTRVGYAISNDSYDVDTSKPTCVLINSMCTTSSLFRAQFSDARLTGAMNLLAIEPLGHGSTACSSDHFTYWDSAITALQVLDRLGIDKFFALGTSQGGWIVTRLALLEPTRVQGLVLLGTSLDCESADSRTKGCWDPVPMFKPFLEKWGSDVPTADFVPDDDWIGACTSLGFGAAVTAENTEFWTKTIKDVYAGDEGRRKLRMAAICLAERDGLLLRLDYVKCPVHWLHGTNDFVYGTQVPAEQIKLFTASSHAELSFVEGGAHYLSASNPKEVNEALFRLVTRAN</sequence>
<dbReference type="PANTHER" id="PTHR43798:SF33">
    <property type="entry name" value="HYDROLASE, PUTATIVE (AFU_ORTHOLOGUE AFUA_2G14860)-RELATED"/>
    <property type="match status" value="1"/>
</dbReference>
<keyword evidence="3" id="KW-1185">Reference proteome</keyword>
<dbReference type="Proteomes" id="UP000623467">
    <property type="component" value="Unassembled WGS sequence"/>
</dbReference>
<gene>
    <name evidence="2" type="ORF">MSAN_00710800</name>
</gene>
<dbReference type="InterPro" id="IPR050266">
    <property type="entry name" value="AB_hydrolase_sf"/>
</dbReference>
<dbReference type="InterPro" id="IPR029058">
    <property type="entry name" value="AB_hydrolase_fold"/>
</dbReference>
<reference evidence="2" key="1">
    <citation type="submission" date="2020-05" db="EMBL/GenBank/DDBJ databases">
        <title>Mycena genomes resolve the evolution of fungal bioluminescence.</title>
        <authorList>
            <person name="Tsai I.J."/>
        </authorList>
    </citation>
    <scope>NUCLEOTIDE SEQUENCE</scope>
    <source>
        <strain evidence="2">160909Yilan</strain>
    </source>
</reference>